<feature type="domain" description="VTC" evidence="1">
    <location>
        <begin position="8"/>
        <end position="233"/>
    </location>
</feature>
<dbReference type="Proteomes" id="UP000741863">
    <property type="component" value="Unassembled WGS sequence"/>
</dbReference>
<evidence type="ECO:0000313" key="3">
    <source>
        <dbReference type="Proteomes" id="UP000741863"/>
    </source>
</evidence>
<comment type="caution">
    <text evidence="2">The sequence shown here is derived from an EMBL/GenBank/DDBJ whole genome shotgun (WGS) entry which is preliminary data.</text>
</comment>
<reference evidence="2 3" key="1">
    <citation type="submission" date="2021-01" db="EMBL/GenBank/DDBJ databases">
        <title>Genomic Encyclopedia of Type Strains, Phase IV (KMG-IV): sequencing the most valuable type-strain genomes for metagenomic binning, comparative biology and taxonomic classification.</title>
        <authorList>
            <person name="Goeker M."/>
        </authorList>
    </citation>
    <scope>NUCLEOTIDE SEQUENCE [LARGE SCALE GENOMIC DNA]</scope>
    <source>
        <strain evidence="2 3">DSM 25540</strain>
    </source>
</reference>
<dbReference type="InterPro" id="IPR042267">
    <property type="entry name" value="VTC_sf"/>
</dbReference>
<keyword evidence="3" id="KW-1185">Reference proteome</keyword>
<protein>
    <recommendedName>
        <fullName evidence="1">VTC domain-containing protein</fullName>
    </recommendedName>
</protein>
<dbReference type="CDD" id="cd07750">
    <property type="entry name" value="PolyPPase_VTC_like"/>
    <property type="match status" value="1"/>
</dbReference>
<dbReference type="RefSeq" id="WP_204695466.1">
    <property type="nucleotide sequence ID" value="NZ_JAFBEC010000001.1"/>
</dbReference>
<dbReference type="InterPro" id="IPR018966">
    <property type="entry name" value="VTC_domain"/>
</dbReference>
<name>A0ABS2P7D0_9BACL</name>
<dbReference type="Gene3D" id="3.20.100.30">
    <property type="entry name" value="VTC, catalytic tunnel domain"/>
    <property type="match status" value="1"/>
</dbReference>
<gene>
    <name evidence="2" type="ORF">JOD17_000403</name>
</gene>
<proteinExistence type="predicted"/>
<accession>A0ABS2P7D0</accession>
<sequence length="255" mass="29690">MEALEIFQRYELKYLIPYSTYKEITSLLQKRMKFDPYGDEQGCYNIVSLYFDSDDDKIYNETRNNLNFRQKLRLRVYGDSDLNSTSFLEIKQKYNRVVNKRRTLITLKDAYDYLYNNANNRANYNVSNPQILGEVSAFSSLYELKPSVVVSYDRQALAGIDEPDLRVTFDFNLMTRSDNLQIEDGPDGDLFVDPNMVIMEVKVSNSVPFWLSRMLSDYECERKSVSKFCTCIDISNGLMKPYTRNPVVEPAGTLL</sequence>
<organism evidence="2 3">
    <name type="scientific">Geomicrobium sediminis</name>
    <dbReference type="NCBI Taxonomy" id="1347788"/>
    <lineage>
        <taxon>Bacteria</taxon>
        <taxon>Bacillati</taxon>
        <taxon>Bacillota</taxon>
        <taxon>Bacilli</taxon>
        <taxon>Bacillales</taxon>
        <taxon>Geomicrobium</taxon>
    </lineage>
</organism>
<dbReference type="Pfam" id="PF09359">
    <property type="entry name" value="VTC"/>
    <property type="match status" value="1"/>
</dbReference>
<evidence type="ECO:0000313" key="2">
    <source>
        <dbReference type="EMBL" id="MBM7631312.1"/>
    </source>
</evidence>
<dbReference type="EMBL" id="JAFBEC010000001">
    <property type="protein sequence ID" value="MBM7631312.1"/>
    <property type="molecule type" value="Genomic_DNA"/>
</dbReference>
<evidence type="ECO:0000259" key="1">
    <source>
        <dbReference type="Pfam" id="PF09359"/>
    </source>
</evidence>